<dbReference type="Proteomes" id="UP000054270">
    <property type="component" value="Unassembled WGS sequence"/>
</dbReference>
<accession>A0A0D2PG02</accession>
<organism evidence="1 2">
    <name type="scientific">Hypholoma sublateritium (strain FD-334 SS-4)</name>
    <dbReference type="NCBI Taxonomy" id="945553"/>
    <lineage>
        <taxon>Eukaryota</taxon>
        <taxon>Fungi</taxon>
        <taxon>Dikarya</taxon>
        <taxon>Basidiomycota</taxon>
        <taxon>Agaricomycotina</taxon>
        <taxon>Agaricomycetes</taxon>
        <taxon>Agaricomycetidae</taxon>
        <taxon>Agaricales</taxon>
        <taxon>Agaricineae</taxon>
        <taxon>Strophariaceae</taxon>
        <taxon>Hypholoma</taxon>
    </lineage>
</organism>
<gene>
    <name evidence="1" type="ORF">HYPSUDRAFT_941500</name>
</gene>
<evidence type="ECO:0000313" key="2">
    <source>
        <dbReference type="Proteomes" id="UP000054270"/>
    </source>
</evidence>
<reference evidence="2" key="1">
    <citation type="submission" date="2014-04" db="EMBL/GenBank/DDBJ databases">
        <title>Evolutionary Origins and Diversification of the Mycorrhizal Mutualists.</title>
        <authorList>
            <consortium name="DOE Joint Genome Institute"/>
            <consortium name="Mycorrhizal Genomics Consortium"/>
            <person name="Kohler A."/>
            <person name="Kuo A."/>
            <person name="Nagy L.G."/>
            <person name="Floudas D."/>
            <person name="Copeland A."/>
            <person name="Barry K.W."/>
            <person name="Cichocki N."/>
            <person name="Veneault-Fourrey C."/>
            <person name="LaButti K."/>
            <person name="Lindquist E.A."/>
            <person name="Lipzen A."/>
            <person name="Lundell T."/>
            <person name="Morin E."/>
            <person name="Murat C."/>
            <person name="Riley R."/>
            <person name="Ohm R."/>
            <person name="Sun H."/>
            <person name="Tunlid A."/>
            <person name="Henrissat B."/>
            <person name="Grigoriev I.V."/>
            <person name="Hibbett D.S."/>
            <person name="Martin F."/>
        </authorList>
    </citation>
    <scope>NUCLEOTIDE SEQUENCE [LARGE SCALE GENOMIC DNA]</scope>
    <source>
        <strain evidence="2">FD-334 SS-4</strain>
    </source>
</reference>
<evidence type="ECO:0000313" key="1">
    <source>
        <dbReference type="EMBL" id="KJA27506.1"/>
    </source>
</evidence>
<protein>
    <submittedName>
        <fullName evidence="1">Uncharacterized protein</fullName>
    </submittedName>
</protein>
<keyword evidence="2" id="KW-1185">Reference proteome</keyword>
<dbReference type="AlphaFoldDB" id="A0A0D2PG02"/>
<dbReference type="EMBL" id="KN817524">
    <property type="protein sequence ID" value="KJA27506.1"/>
    <property type="molecule type" value="Genomic_DNA"/>
</dbReference>
<sequence>MGRRDAAYRCVGLGIMGRELHALGDCGAARAQKADSARSGAWARGAQRPINACQREIVPRRATHAVRRVRDASQLASAPEQAKWVYARISSWCRRGVCVRVGHEKLNWGSRDTSTGKRHLLLCAPKAKNAERRTQWHIPQGGSRPGLTRRATSPWRAARMHGNAVHACMRRVCPYAAACMHARTHACLAATARRTRTYIGTPGRVAWGGPGQVGTRAFVSVWHSADQAQPSPFIAARRDWAGRGGALRRAAD</sequence>
<name>A0A0D2PG02_HYPSF</name>
<proteinExistence type="predicted"/>